<organism evidence="1 2">
    <name type="scientific">Aerococcus urinae</name>
    <dbReference type="NCBI Taxonomy" id="1376"/>
    <lineage>
        <taxon>Bacteria</taxon>
        <taxon>Bacillati</taxon>
        <taxon>Bacillota</taxon>
        <taxon>Bacilli</taxon>
        <taxon>Lactobacillales</taxon>
        <taxon>Aerococcaceae</taxon>
        <taxon>Aerococcus</taxon>
    </lineage>
</organism>
<evidence type="ECO:0000313" key="1">
    <source>
        <dbReference type="EMBL" id="RAV79138.1"/>
    </source>
</evidence>
<dbReference type="Proteomes" id="UP000251923">
    <property type="component" value="Unassembled WGS sequence"/>
</dbReference>
<sequence>MSFKHLKDPIFYFYLLATVYLVLVIWKTIAYVAKPLEITSQPELVGQYNITGDSYTKRTLQVYRIDTNQGQQLITTEWRE</sequence>
<dbReference type="GeneID" id="86858514"/>
<name>A0A329ND20_9LACT</name>
<evidence type="ECO:0000313" key="2">
    <source>
        <dbReference type="Proteomes" id="UP000251923"/>
    </source>
</evidence>
<reference evidence="1 2" key="1">
    <citation type="submission" date="2018-04" db="EMBL/GenBank/DDBJ databases">
        <title>Aerococcus urinae genomes.</title>
        <authorList>
            <person name="Hilt E."/>
            <person name="Gilbert N.M."/>
            <person name="Thomas-White K."/>
            <person name="Putonti C."/>
            <person name="Lewis A.L."/>
            <person name="Visck K.L."/>
            <person name="Wolfe A.J."/>
        </authorList>
    </citation>
    <scope>NUCLEOTIDE SEQUENCE [LARGE SCALE GENOMIC DNA]</scope>
    <source>
        <strain evidence="1 2">UMB7480</strain>
    </source>
</reference>
<comment type="caution">
    <text evidence="1">The sequence shown here is derived from an EMBL/GenBank/DDBJ whole genome shotgun (WGS) entry which is preliminary data.</text>
</comment>
<accession>A0A329ND20</accession>
<gene>
    <name evidence="1" type="ORF">DBT54_05840</name>
</gene>
<proteinExistence type="predicted"/>
<dbReference type="AlphaFoldDB" id="A0A329ND20"/>
<protein>
    <submittedName>
        <fullName evidence="1">Uncharacterized protein</fullName>
    </submittedName>
</protein>
<dbReference type="EMBL" id="QMHM01000009">
    <property type="protein sequence ID" value="RAV79138.1"/>
    <property type="molecule type" value="Genomic_DNA"/>
</dbReference>
<dbReference type="RefSeq" id="WP_101560407.1">
    <property type="nucleotide sequence ID" value="NZ_JAMDYC010000002.1"/>
</dbReference>